<feature type="signal peptide" evidence="1">
    <location>
        <begin position="1"/>
        <end position="21"/>
    </location>
</feature>
<dbReference type="Gene3D" id="3.15.10.30">
    <property type="entry name" value="Haemolymph juvenile hormone binding protein"/>
    <property type="match status" value="1"/>
</dbReference>
<evidence type="ECO:0000313" key="2">
    <source>
        <dbReference type="EMBL" id="SOQ56134.1"/>
    </source>
</evidence>
<name>A0A2H1WUP3_SPOFR</name>
<accession>A0A2H1WUP3</accession>
<evidence type="ECO:0000256" key="1">
    <source>
        <dbReference type="SAM" id="SignalP"/>
    </source>
</evidence>
<sequence>MKFINTFTVILILSIGQKVLGADVLPKNCIEEQILDALAKWRNGTVSPSMPSLQGIKVNSVDGLYEGFGIKIRYRTGEMKLSGVENFSIEQLSVAAKDLEASATVRFPVLTLTSDNYNLKGRAYVMYHLKGSGRMNVKNVQIDLEDSSWPINTVLNSNAMQILESYRSEMVVAAKDMLKQAINGHLATTISPQLLNDAGNNLCNLTLSALYTKINVYVHQYCYGYVYAYGYGYGYGYGFNYGCGCSYSYGYGDGSSYGYGYSSSYGYFYYYGYGYNCGLGYGYNCGSGYSYF</sequence>
<organism evidence="2">
    <name type="scientific">Spodoptera frugiperda</name>
    <name type="common">Fall armyworm</name>
    <dbReference type="NCBI Taxonomy" id="7108"/>
    <lineage>
        <taxon>Eukaryota</taxon>
        <taxon>Metazoa</taxon>
        <taxon>Ecdysozoa</taxon>
        <taxon>Arthropoda</taxon>
        <taxon>Hexapoda</taxon>
        <taxon>Insecta</taxon>
        <taxon>Pterygota</taxon>
        <taxon>Neoptera</taxon>
        <taxon>Endopterygota</taxon>
        <taxon>Lepidoptera</taxon>
        <taxon>Glossata</taxon>
        <taxon>Ditrysia</taxon>
        <taxon>Noctuoidea</taxon>
        <taxon>Noctuidae</taxon>
        <taxon>Amphipyrinae</taxon>
        <taxon>Spodoptera</taxon>
    </lineage>
</organism>
<reference evidence="2" key="1">
    <citation type="submission" date="2016-07" db="EMBL/GenBank/DDBJ databases">
        <authorList>
            <person name="Bretaudeau A."/>
        </authorList>
    </citation>
    <scope>NUCLEOTIDE SEQUENCE</scope>
    <source>
        <strain evidence="2">Rice</strain>
        <tissue evidence="2">Whole body</tissue>
    </source>
</reference>
<dbReference type="InterPro" id="IPR010562">
    <property type="entry name" value="Haemolymph_juvenile_hormone-bd"/>
</dbReference>
<dbReference type="PANTHER" id="PTHR11008:SF9">
    <property type="entry name" value="PROTEIN TAKEOUT-LIKE PROTEIN"/>
    <property type="match status" value="1"/>
</dbReference>
<gene>
    <name evidence="2" type="ORF">SFRICE_000447</name>
</gene>
<protein>
    <submittedName>
        <fullName evidence="2">SFRICE_000447</fullName>
    </submittedName>
</protein>
<dbReference type="Pfam" id="PF06585">
    <property type="entry name" value="JHBP"/>
    <property type="match status" value="1"/>
</dbReference>
<proteinExistence type="predicted"/>
<feature type="chain" id="PRO_5013688817" evidence="1">
    <location>
        <begin position="22"/>
        <end position="292"/>
    </location>
</feature>
<keyword evidence="1" id="KW-0732">Signal</keyword>
<dbReference type="PANTHER" id="PTHR11008">
    <property type="entry name" value="PROTEIN TAKEOUT-LIKE PROTEIN"/>
    <property type="match status" value="1"/>
</dbReference>
<dbReference type="InterPro" id="IPR038606">
    <property type="entry name" value="To_sf"/>
</dbReference>
<dbReference type="EMBL" id="ODYU01010804">
    <property type="protein sequence ID" value="SOQ56134.1"/>
    <property type="molecule type" value="Genomic_DNA"/>
</dbReference>
<dbReference type="AlphaFoldDB" id="A0A2H1WUP3"/>